<dbReference type="InterPro" id="IPR012823">
    <property type="entry name" value="Flagell_FliJ"/>
</dbReference>
<organism evidence="1 2">
    <name type="scientific">Pseudomonas aegrilactucae</name>
    <dbReference type="NCBI Taxonomy" id="2854028"/>
    <lineage>
        <taxon>Bacteria</taxon>
        <taxon>Pseudomonadati</taxon>
        <taxon>Pseudomonadota</taxon>
        <taxon>Gammaproteobacteria</taxon>
        <taxon>Pseudomonadales</taxon>
        <taxon>Pseudomonadaceae</taxon>
        <taxon>Pseudomonas</taxon>
    </lineage>
</organism>
<sequence>MAQPSRAARLVPVVEMAEEAERKAVQRLGQFQQQVSMAETKLRELDQFRSEYQNQWMEKGGQGVSGSWLMGYQRFLSQLDTAVAQQHQSLVWHQTNLNNARANWQQAYARVEGLRKLVQRYIDEARVLEDKREQKLLDELSQRLPRHDRF</sequence>
<protein>
    <submittedName>
        <fullName evidence="1">Flagella biosynthesis chaperone FliJ</fullName>
    </submittedName>
</protein>
<comment type="caution">
    <text evidence="1">The sequence shown here is derived from an EMBL/GenBank/DDBJ whole genome shotgun (WGS) entry which is preliminary data.</text>
</comment>
<dbReference type="GO" id="GO:0009288">
    <property type="term" value="C:bacterial-type flagellum"/>
    <property type="evidence" value="ECO:0007669"/>
    <property type="project" value="InterPro"/>
</dbReference>
<proteinExistence type="predicted"/>
<keyword evidence="1" id="KW-0966">Cell projection</keyword>
<dbReference type="AlphaFoldDB" id="A0A9Q2XKN0"/>
<name>A0A9Q2XKN0_9PSED</name>
<dbReference type="Proteomes" id="UP001106592">
    <property type="component" value="Unassembled WGS sequence"/>
</dbReference>
<dbReference type="PANTHER" id="PTHR38786">
    <property type="entry name" value="FLAGELLAR FLIJ PROTEIN"/>
    <property type="match status" value="1"/>
</dbReference>
<dbReference type="InterPro" id="IPR018006">
    <property type="entry name" value="Flag_FliJ_proteobac"/>
</dbReference>
<dbReference type="InterPro" id="IPR052570">
    <property type="entry name" value="FliJ"/>
</dbReference>
<evidence type="ECO:0000313" key="2">
    <source>
        <dbReference type="Proteomes" id="UP001106592"/>
    </source>
</evidence>
<keyword evidence="1" id="KW-0282">Flagellum</keyword>
<keyword evidence="2" id="KW-1185">Reference proteome</keyword>
<dbReference type="GO" id="GO:0071973">
    <property type="term" value="P:bacterial-type flagellum-dependent cell motility"/>
    <property type="evidence" value="ECO:0007669"/>
    <property type="project" value="InterPro"/>
</dbReference>
<dbReference type="PANTHER" id="PTHR38786:SF1">
    <property type="entry name" value="FLAGELLAR FLIJ PROTEIN"/>
    <property type="match status" value="1"/>
</dbReference>
<reference evidence="1" key="1">
    <citation type="journal article" date="2022" name="Int. J. Syst. Evol. Microbiol.">
        <title>Pseudomonas aegrilactucae sp. nov. and Pseudomonas morbosilactucae sp. nov., pathogens causing bacterial rot of lettuce in Japan.</title>
        <authorList>
            <person name="Sawada H."/>
            <person name="Fujikawa T."/>
            <person name="Satou M."/>
        </authorList>
    </citation>
    <scope>NUCLEOTIDE SEQUENCE</scope>
    <source>
        <strain evidence="1">MAFF 301350</strain>
    </source>
</reference>
<dbReference type="NCBIfam" id="TIGR02473">
    <property type="entry name" value="flagell_FliJ"/>
    <property type="match status" value="1"/>
</dbReference>
<keyword evidence="1" id="KW-0969">Cilium</keyword>
<dbReference type="RefSeq" id="WP_217975963.1">
    <property type="nucleotide sequence ID" value="NZ_JAHTBI010000045.1"/>
</dbReference>
<gene>
    <name evidence="1" type="primary">fliJ</name>
    <name evidence="1" type="ORF">KUO17_13020</name>
</gene>
<dbReference type="PIRSF" id="PIRSF019404">
    <property type="entry name" value="FliJ"/>
    <property type="match status" value="1"/>
</dbReference>
<dbReference type="EMBL" id="JAHTBI010000045">
    <property type="protein sequence ID" value="MBV6287937.1"/>
    <property type="molecule type" value="Genomic_DNA"/>
</dbReference>
<dbReference type="Pfam" id="PF02050">
    <property type="entry name" value="FliJ"/>
    <property type="match status" value="1"/>
</dbReference>
<accession>A0A9Q2XKN0</accession>
<evidence type="ECO:0000313" key="1">
    <source>
        <dbReference type="EMBL" id="MBV6287937.1"/>
    </source>
</evidence>
<reference evidence="1" key="2">
    <citation type="journal article" date="2023" name="Plant Pathol.">
        <title>Dismantling and reorganizing Pseudomonas marginalis sensu#lato.</title>
        <authorList>
            <person name="Sawada H."/>
            <person name="Fujikawa T."/>
            <person name="Satou M."/>
        </authorList>
    </citation>
    <scope>NUCLEOTIDE SEQUENCE</scope>
    <source>
        <strain evidence="1">MAFF 301350</strain>
    </source>
</reference>